<keyword evidence="3" id="KW-1185">Reference proteome</keyword>
<dbReference type="GO" id="GO:0003677">
    <property type="term" value="F:DNA binding"/>
    <property type="evidence" value="ECO:0007669"/>
    <property type="project" value="UniProtKB-KW"/>
</dbReference>
<dbReference type="SUPFAM" id="SSF47413">
    <property type="entry name" value="lambda repressor-like DNA-binding domains"/>
    <property type="match status" value="1"/>
</dbReference>
<evidence type="ECO:0000259" key="1">
    <source>
        <dbReference type="PROSITE" id="PS50943"/>
    </source>
</evidence>
<keyword evidence="2" id="KW-0371">Homeobox</keyword>
<name>A0AA45WJC5_9BACL</name>
<accession>A0AA45WJC5</accession>
<comment type="caution">
    <text evidence="2">The sequence shown here is derived from an EMBL/GenBank/DDBJ whole genome shotgun (WGS) entry which is preliminary data.</text>
</comment>
<dbReference type="InterPro" id="IPR001387">
    <property type="entry name" value="Cro/C1-type_HTH"/>
</dbReference>
<dbReference type="CDD" id="cd00093">
    <property type="entry name" value="HTH_XRE"/>
    <property type="match status" value="1"/>
</dbReference>
<evidence type="ECO:0000313" key="3">
    <source>
        <dbReference type="Proteomes" id="UP001157946"/>
    </source>
</evidence>
<dbReference type="RefSeq" id="WP_102991748.1">
    <property type="nucleotide sequence ID" value="NZ_FXTU01000001.1"/>
</dbReference>
<dbReference type="InterPro" id="IPR010982">
    <property type="entry name" value="Lambda_DNA-bd_dom_sf"/>
</dbReference>
<dbReference type="Pfam" id="PF01381">
    <property type="entry name" value="HTH_3"/>
    <property type="match status" value="1"/>
</dbReference>
<organism evidence="2 3">
    <name type="scientific">Laceyella tengchongensis</name>
    <dbReference type="NCBI Taxonomy" id="574699"/>
    <lineage>
        <taxon>Bacteria</taxon>
        <taxon>Bacillati</taxon>
        <taxon>Bacillota</taxon>
        <taxon>Bacilli</taxon>
        <taxon>Bacillales</taxon>
        <taxon>Thermoactinomycetaceae</taxon>
        <taxon>Laceyella</taxon>
    </lineage>
</organism>
<evidence type="ECO:0000313" key="2">
    <source>
        <dbReference type="EMBL" id="SMP02690.1"/>
    </source>
</evidence>
<dbReference type="EMBL" id="FXTU01000001">
    <property type="protein sequence ID" value="SMP02690.1"/>
    <property type="molecule type" value="Genomic_DNA"/>
</dbReference>
<proteinExistence type="predicted"/>
<feature type="domain" description="HTH cro/C1-type" evidence="1">
    <location>
        <begin position="36"/>
        <end position="98"/>
    </location>
</feature>
<dbReference type="PROSITE" id="PS50943">
    <property type="entry name" value="HTH_CROC1"/>
    <property type="match status" value="1"/>
</dbReference>
<gene>
    <name evidence="2" type="ORF">SAMN06265361_101371</name>
</gene>
<dbReference type="Proteomes" id="UP001157946">
    <property type="component" value="Unassembled WGS sequence"/>
</dbReference>
<keyword evidence="2" id="KW-0238">DNA-binding</keyword>
<dbReference type="Gene3D" id="1.10.260.40">
    <property type="entry name" value="lambda repressor-like DNA-binding domains"/>
    <property type="match status" value="1"/>
</dbReference>
<dbReference type="AlphaFoldDB" id="A0AA45WJC5"/>
<sequence length="117" mass="13218">MKVSDMKHEDLMRELDEVPGVKEFMESFPVLIAHQIIARRIDLGWTQEELAKQVKIVTGDSMPQSTISRVEGASPGIKAETYEKILRTLGMKKLMIEFEDCPDAAQNEIHIRSGSFA</sequence>
<reference evidence="2" key="1">
    <citation type="submission" date="2017-05" db="EMBL/GenBank/DDBJ databases">
        <authorList>
            <person name="Varghese N."/>
            <person name="Submissions S."/>
        </authorList>
    </citation>
    <scope>NUCLEOTIDE SEQUENCE</scope>
    <source>
        <strain evidence="2">DSM 45262</strain>
    </source>
</reference>
<protein>
    <submittedName>
        <fullName evidence="2">Pou domain-N-terminal to homeobox domain-containing protein</fullName>
    </submittedName>
</protein>